<keyword evidence="6" id="KW-0134">Cell wall</keyword>
<keyword evidence="6" id="KW-0964">Secreted</keyword>
<evidence type="ECO:0000313" key="8">
    <source>
        <dbReference type="EMBL" id="KAL0357306.1"/>
    </source>
</evidence>
<dbReference type="Pfam" id="PF00722">
    <property type="entry name" value="Glyco_hydro_16"/>
    <property type="match status" value="1"/>
</dbReference>
<keyword evidence="3" id="KW-1015">Disulfide bond</keyword>
<evidence type="ECO:0000259" key="7">
    <source>
        <dbReference type="PROSITE" id="PS51762"/>
    </source>
</evidence>
<keyword evidence="6" id="KW-0052">Apoplast</keyword>
<dbReference type="GO" id="GO:0010411">
    <property type="term" value="P:xyloglucan metabolic process"/>
    <property type="evidence" value="ECO:0007669"/>
    <property type="project" value="InterPro"/>
</dbReference>
<keyword evidence="2 6" id="KW-0378">Hydrolase</keyword>
<comment type="subcellular location">
    <subcellularLocation>
        <location evidence="6">Secreted</location>
        <location evidence="6">Cell wall</location>
    </subcellularLocation>
    <subcellularLocation>
        <location evidence="6">Secreted</location>
        <location evidence="6">Extracellular space</location>
        <location evidence="6">Apoplast</location>
    </subcellularLocation>
</comment>
<dbReference type="InterPro" id="IPR016455">
    <property type="entry name" value="XTH"/>
</dbReference>
<feature type="active site" description="Nucleophile" evidence="5">
    <location>
        <position position="94"/>
    </location>
</feature>
<dbReference type="EC" id="2.4.1.207" evidence="6"/>
<organism evidence="8">
    <name type="scientific">Sesamum calycinum</name>
    <dbReference type="NCBI Taxonomy" id="2727403"/>
    <lineage>
        <taxon>Eukaryota</taxon>
        <taxon>Viridiplantae</taxon>
        <taxon>Streptophyta</taxon>
        <taxon>Embryophyta</taxon>
        <taxon>Tracheophyta</taxon>
        <taxon>Spermatophyta</taxon>
        <taxon>Magnoliopsida</taxon>
        <taxon>eudicotyledons</taxon>
        <taxon>Gunneridae</taxon>
        <taxon>Pentapetalae</taxon>
        <taxon>asterids</taxon>
        <taxon>lamiids</taxon>
        <taxon>Lamiales</taxon>
        <taxon>Pedaliaceae</taxon>
        <taxon>Sesamum</taxon>
    </lineage>
</organism>
<dbReference type="GO" id="GO:0016762">
    <property type="term" value="F:xyloglucan:xyloglucosyl transferase activity"/>
    <property type="evidence" value="ECO:0007669"/>
    <property type="project" value="UniProtKB-EC"/>
</dbReference>
<evidence type="ECO:0000256" key="4">
    <source>
        <dbReference type="ARBA" id="ARBA00023295"/>
    </source>
</evidence>
<dbReference type="SUPFAM" id="SSF49899">
    <property type="entry name" value="Concanavalin A-like lectins/glucanases"/>
    <property type="match status" value="1"/>
</dbReference>
<evidence type="ECO:0000256" key="6">
    <source>
        <dbReference type="RuleBase" id="RU361120"/>
    </source>
</evidence>
<dbReference type="PROSITE" id="PS51762">
    <property type="entry name" value="GH16_2"/>
    <property type="match status" value="1"/>
</dbReference>
<dbReference type="AlphaFoldDB" id="A0AAW2PSB7"/>
<feature type="domain" description="GH16" evidence="7">
    <location>
        <begin position="10"/>
        <end position="236"/>
    </location>
</feature>
<dbReference type="PANTHER" id="PTHR31062">
    <property type="entry name" value="XYLOGLUCAN ENDOTRANSGLUCOSYLASE/HYDROLASE PROTEIN 8-RELATED"/>
    <property type="match status" value="1"/>
</dbReference>
<dbReference type="InterPro" id="IPR044791">
    <property type="entry name" value="Beta-glucanase/XTH"/>
</dbReference>
<keyword evidence="6" id="KW-0961">Cell wall biogenesis/degradation</keyword>
<gene>
    <name evidence="8" type="ORF">Scaly_1416300</name>
</gene>
<name>A0AAW2PSB7_9LAMI</name>
<keyword evidence="1 6" id="KW-0808">Transferase</keyword>
<feature type="active site" description="Proton donor" evidence="5">
    <location>
        <position position="98"/>
    </location>
</feature>
<dbReference type="PIRSF" id="PIRSF005604">
    <property type="entry name" value="XET"/>
    <property type="match status" value="1"/>
</dbReference>
<evidence type="ECO:0000256" key="2">
    <source>
        <dbReference type="ARBA" id="ARBA00022801"/>
    </source>
</evidence>
<dbReference type="InterPro" id="IPR013320">
    <property type="entry name" value="ConA-like_dom_sf"/>
</dbReference>
<dbReference type="Pfam" id="PF06955">
    <property type="entry name" value="XET_C"/>
    <property type="match status" value="1"/>
</dbReference>
<dbReference type="GO" id="GO:0004553">
    <property type="term" value="F:hydrolase activity, hydrolyzing O-glycosyl compounds"/>
    <property type="evidence" value="ECO:0007669"/>
    <property type="project" value="InterPro"/>
</dbReference>
<comment type="function">
    <text evidence="6">Catalyzes xyloglucan endohydrolysis (XEH) and/or endotransglycosylation (XET). Cleaves and religates xyloglucan polymers, an essential constituent of the primary cell wall, and thereby participates in cell wall construction of growing tissues.</text>
</comment>
<comment type="similarity">
    <text evidence="6">Belongs to the glycosyl hydrolase 16 family.</text>
</comment>
<accession>A0AAW2PSB7</accession>
<comment type="PTM">
    <text evidence="6">Contains at least one intrachain disulfide bond essential for its enzymatic activity.</text>
</comment>
<dbReference type="InterPro" id="IPR010713">
    <property type="entry name" value="XET_C"/>
</dbReference>
<dbReference type="GO" id="GO:0071555">
    <property type="term" value="P:cell wall organization"/>
    <property type="evidence" value="ECO:0007669"/>
    <property type="project" value="UniProtKB-KW"/>
</dbReference>
<reference evidence="8" key="2">
    <citation type="journal article" date="2024" name="Plant">
        <title>Genomic evolution and insights into agronomic trait innovations of Sesamum species.</title>
        <authorList>
            <person name="Miao H."/>
            <person name="Wang L."/>
            <person name="Qu L."/>
            <person name="Liu H."/>
            <person name="Sun Y."/>
            <person name="Le M."/>
            <person name="Wang Q."/>
            <person name="Wei S."/>
            <person name="Zheng Y."/>
            <person name="Lin W."/>
            <person name="Duan Y."/>
            <person name="Cao H."/>
            <person name="Xiong S."/>
            <person name="Wang X."/>
            <person name="Wei L."/>
            <person name="Li C."/>
            <person name="Ma Q."/>
            <person name="Ju M."/>
            <person name="Zhao R."/>
            <person name="Li G."/>
            <person name="Mu C."/>
            <person name="Tian Q."/>
            <person name="Mei H."/>
            <person name="Zhang T."/>
            <person name="Gao T."/>
            <person name="Zhang H."/>
        </authorList>
    </citation>
    <scope>NUCLEOTIDE SEQUENCE</scope>
    <source>
        <strain evidence="8">KEN8</strain>
    </source>
</reference>
<reference evidence="8" key="1">
    <citation type="submission" date="2020-06" db="EMBL/GenBank/DDBJ databases">
        <authorList>
            <person name="Li T."/>
            <person name="Hu X."/>
            <person name="Zhang T."/>
            <person name="Song X."/>
            <person name="Zhang H."/>
            <person name="Dai N."/>
            <person name="Sheng W."/>
            <person name="Hou X."/>
            <person name="Wei L."/>
        </authorList>
    </citation>
    <scope>NUCLEOTIDE SEQUENCE</scope>
    <source>
        <strain evidence="8">KEN8</strain>
        <tissue evidence="8">Leaf</tissue>
    </source>
</reference>
<comment type="caution">
    <text evidence="8">The sequence shown here is derived from an EMBL/GenBank/DDBJ whole genome shotgun (WGS) entry which is preliminary data.</text>
</comment>
<evidence type="ECO:0000256" key="1">
    <source>
        <dbReference type="ARBA" id="ARBA00022679"/>
    </source>
</evidence>
<evidence type="ECO:0000256" key="3">
    <source>
        <dbReference type="ARBA" id="ARBA00023157"/>
    </source>
</evidence>
<dbReference type="EMBL" id="JACGWM010000008">
    <property type="protein sequence ID" value="KAL0357306.1"/>
    <property type="molecule type" value="Genomic_DNA"/>
</dbReference>
<dbReference type="GO" id="GO:0048046">
    <property type="term" value="C:apoplast"/>
    <property type="evidence" value="ECO:0007669"/>
    <property type="project" value="UniProtKB-SubCell"/>
</dbReference>
<keyword evidence="4 6" id="KW-0326">Glycosidase</keyword>
<dbReference type="Gene3D" id="2.60.120.200">
    <property type="match status" value="2"/>
</dbReference>
<proteinExistence type="inferred from homology"/>
<protein>
    <recommendedName>
        <fullName evidence="6">Xyloglucan endotransglucosylase/hydrolase</fullName>
        <ecNumber evidence="6">2.4.1.207</ecNumber>
    </recommendedName>
</protein>
<dbReference type="InterPro" id="IPR000757">
    <property type="entry name" value="Beta-glucanase-like"/>
</dbReference>
<dbReference type="GO" id="GO:0042546">
    <property type="term" value="P:cell wall biogenesis"/>
    <property type="evidence" value="ECO:0007669"/>
    <property type="project" value="InterPro"/>
</dbReference>
<sequence>MMMMMMMMVVDGGGADVAFGVSYDVAWGSDHVLFLDEGRHVQLFMDKRSGAGFASKLSYGSGFFHLRIKLPNKDSAGVITAFYLRSKSNRYHDELDFEFLGNKEGKPITLQTNVYANGKGEREQRFYVDDIPITVFKNTTKIGVMYPTQAMKIEVSLWDGDSWATDGGQTKTNWSCAPFTADFQGFNVNGCATADQYSSNACYASDYWWNQSKYWKLGRKQRQKYEQVRNKYMYYDYCDDRDRHPIVPPVCI</sequence>
<evidence type="ECO:0000256" key="5">
    <source>
        <dbReference type="PIRSR" id="PIRSR005604-1"/>
    </source>
</evidence>